<evidence type="ECO:0000256" key="1">
    <source>
        <dbReference type="SAM" id="MobiDB-lite"/>
    </source>
</evidence>
<reference evidence="2" key="2">
    <citation type="submission" date="2015-06" db="UniProtKB">
        <authorList>
            <consortium name="EnsemblPlants"/>
        </authorList>
    </citation>
    <scope>IDENTIFICATION</scope>
</reference>
<feature type="compositionally biased region" description="Basic and acidic residues" evidence="1">
    <location>
        <begin position="1"/>
        <end position="23"/>
    </location>
</feature>
<keyword evidence="3" id="KW-1185">Reference proteome</keyword>
<reference evidence="3" key="1">
    <citation type="submission" date="2013-06" db="EMBL/GenBank/DDBJ databases">
        <authorList>
            <person name="Zhao Q."/>
        </authorList>
    </citation>
    <scope>NUCLEOTIDE SEQUENCE</scope>
    <source>
        <strain evidence="3">cv. W1943</strain>
    </source>
</reference>
<sequence>MREGRGEREEGRGSRAAGEDGADRRRRLPTRSHSSPDPAAYQGRADFLERTKAEGGRGRRGGRMPLAAREDAVPTELLRRRRPSEPSMLIVGWEMRGPGEGREGERRCGFAVKRRRPCRPTPPEPRRRLVRRCVGHSTRSVEERRRRAAAELRRVVRRCRSGRRSKEQQRQRRAAAGPLGSVEESATPLLAPSPAHPRRSEEQQR</sequence>
<dbReference type="Gramene" id="ORUFI01G33010.1">
    <property type="protein sequence ID" value="ORUFI01G33010.1"/>
    <property type="gene ID" value="ORUFI01G33010"/>
</dbReference>
<accession>A0A0E0N232</accession>
<feature type="region of interest" description="Disordered" evidence="1">
    <location>
        <begin position="1"/>
        <end position="74"/>
    </location>
</feature>
<name>A0A0E0N232_ORYRU</name>
<organism evidence="2 3">
    <name type="scientific">Oryza rufipogon</name>
    <name type="common">Brownbeard rice</name>
    <name type="synonym">Asian wild rice</name>
    <dbReference type="NCBI Taxonomy" id="4529"/>
    <lineage>
        <taxon>Eukaryota</taxon>
        <taxon>Viridiplantae</taxon>
        <taxon>Streptophyta</taxon>
        <taxon>Embryophyta</taxon>
        <taxon>Tracheophyta</taxon>
        <taxon>Spermatophyta</taxon>
        <taxon>Magnoliopsida</taxon>
        <taxon>Liliopsida</taxon>
        <taxon>Poales</taxon>
        <taxon>Poaceae</taxon>
        <taxon>BOP clade</taxon>
        <taxon>Oryzoideae</taxon>
        <taxon>Oryzeae</taxon>
        <taxon>Oryzinae</taxon>
        <taxon>Oryza</taxon>
    </lineage>
</organism>
<protein>
    <submittedName>
        <fullName evidence="2">Uncharacterized protein</fullName>
    </submittedName>
</protein>
<feature type="region of interest" description="Disordered" evidence="1">
    <location>
        <begin position="158"/>
        <end position="205"/>
    </location>
</feature>
<evidence type="ECO:0000313" key="3">
    <source>
        <dbReference type="Proteomes" id="UP000008022"/>
    </source>
</evidence>
<dbReference type="EnsemblPlants" id="ORUFI01G33010.1">
    <property type="protein sequence ID" value="ORUFI01G33010.1"/>
    <property type="gene ID" value="ORUFI01G33010"/>
</dbReference>
<evidence type="ECO:0000313" key="2">
    <source>
        <dbReference type="EnsemblPlants" id="ORUFI01G33010.1"/>
    </source>
</evidence>
<dbReference type="HOGENOM" id="CLU_1339432_0_0_1"/>
<proteinExistence type="predicted"/>
<dbReference type="Proteomes" id="UP000008022">
    <property type="component" value="Unassembled WGS sequence"/>
</dbReference>
<dbReference type="AlphaFoldDB" id="A0A0E0N232"/>
<feature type="compositionally biased region" description="Basic and acidic residues" evidence="1">
    <location>
        <begin position="46"/>
        <end position="57"/>
    </location>
</feature>